<dbReference type="GO" id="GO:0046677">
    <property type="term" value="P:response to antibiotic"/>
    <property type="evidence" value="ECO:0007669"/>
    <property type="project" value="UniProtKB-KW"/>
</dbReference>
<sequence>MSTVTLAARDSATMVRRQLKRLLRYPSMTVQLVITPVIILILFVYVFGGTLGAGLSDGLSNGLGGRDAYINYVVPGILLMAAATAATGTAVMVATDMTEGIIARFRTMRISRASVLTGHVVASVIQQLLGIAVVIGIALAIGFRPNATALEWLAAAGLLTLFVVAITWLAVALGLKSPTPEAASNAPMPLVFLPFLGSGFVPTDSMPTALRWFAEYQPFTPIMETVRGLLLGTPIGNSAAIATAWCAGIAAVSYLWAKNTFNKA</sequence>
<accession>A0A8J3THQ7</accession>
<keyword evidence="6" id="KW-1003">Cell membrane</keyword>
<dbReference type="RefSeq" id="WP_203951278.1">
    <property type="nucleotide sequence ID" value="NZ_BOOO01000002.1"/>
</dbReference>
<dbReference type="PANTHER" id="PTHR43229">
    <property type="entry name" value="NODULATION PROTEIN J"/>
    <property type="match status" value="1"/>
</dbReference>
<keyword evidence="3 6" id="KW-1133">Transmembrane helix</keyword>
<comment type="similarity">
    <text evidence="6">Belongs to the ABC-2 integral membrane protein family.</text>
</comment>
<dbReference type="Pfam" id="PF01061">
    <property type="entry name" value="ABC2_membrane"/>
    <property type="match status" value="1"/>
</dbReference>
<keyword evidence="9" id="KW-1185">Reference proteome</keyword>
<evidence type="ECO:0000256" key="6">
    <source>
        <dbReference type="RuleBase" id="RU361157"/>
    </source>
</evidence>
<dbReference type="AlphaFoldDB" id="A0A8J3THQ7"/>
<comment type="subcellular location">
    <subcellularLocation>
        <location evidence="6">Cell membrane</location>
        <topology evidence="6">Multi-pass membrane protein</topology>
    </subcellularLocation>
    <subcellularLocation>
        <location evidence="1">Membrane</location>
        <topology evidence="1">Multi-pass membrane protein</topology>
    </subcellularLocation>
</comment>
<name>A0A8J3THQ7_9ACTN</name>
<reference evidence="8 9" key="1">
    <citation type="submission" date="2021-01" db="EMBL/GenBank/DDBJ databases">
        <title>Whole genome shotgun sequence of Planotetraspora mira NBRC 15435.</title>
        <authorList>
            <person name="Komaki H."/>
            <person name="Tamura T."/>
        </authorList>
    </citation>
    <scope>NUCLEOTIDE SEQUENCE [LARGE SCALE GENOMIC DNA]</scope>
    <source>
        <strain evidence="8 9">NBRC 15435</strain>
    </source>
</reference>
<gene>
    <name evidence="8" type="ORF">Pmi06nite_06600</name>
</gene>
<dbReference type="PROSITE" id="PS51012">
    <property type="entry name" value="ABC_TM2"/>
    <property type="match status" value="1"/>
</dbReference>
<dbReference type="InterPro" id="IPR013525">
    <property type="entry name" value="ABC2_TM"/>
</dbReference>
<evidence type="ECO:0000256" key="2">
    <source>
        <dbReference type="ARBA" id="ARBA00022692"/>
    </source>
</evidence>
<dbReference type="PIRSF" id="PIRSF006648">
    <property type="entry name" value="DrrB"/>
    <property type="match status" value="1"/>
</dbReference>
<dbReference type="InterPro" id="IPR000412">
    <property type="entry name" value="ABC_2_transport"/>
</dbReference>
<comment type="caution">
    <text evidence="8">The sequence shown here is derived from an EMBL/GenBank/DDBJ whole genome shotgun (WGS) entry which is preliminary data.</text>
</comment>
<keyword evidence="5" id="KW-0046">Antibiotic resistance</keyword>
<dbReference type="Proteomes" id="UP000650628">
    <property type="component" value="Unassembled WGS sequence"/>
</dbReference>
<evidence type="ECO:0000313" key="8">
    <source>
        <dbReference type="EMBL" id="GII27218.1"/>
    </source>
</evidence>
<feature type="domain" description="ABC transmembrane type-2" evidence="7">
    <location>
        <begin position="27"/>
        <end position="264"/>
    </location>
</feature>
<feature type="transmembrane region" description="Helical" evidence="6">
    <location>
        <begin position="182"/>
        <end position="201"/>
    </location>
</feature>
<dbReference type="PANTHER" id="PTHR43229:SF2">
    <property type="entry name" value="NODULATION PROTEIN J"/>
    <property type="match status" value="1"/>
</dbReference>
<feature type="transmembrane region" description="Helical" evidence="6">
    <location>
        <begin position="115"/>
        <end position="141"/>
    </location>
</feature>
<evidence type="ECO:0000256" key="3">
    <source>
        <dbReference type="ARBA" id="ARBA00022989"/>
    </source>
</evidence>
<organism evidence="8 9">
    <name type="scientific">Planotetraspora mira</name>
    <dbReference type="NCBI Taxonomy" id="58121"/>
    <lineage>
        <taxon>Bacteria</taxon>
        <taxon>Bacillati</taxon>
        <taxon>Actinomycetota</taxon>
        <taxon>Actinomycetes</taxon>
        <taxon>Streptosporangiales</taxon>
        <taxon>Streptosporangiaceae</taxon>
        <taxon>Planotetraspora</taxon>
    </lineage>
</organism>
<proteinExistence type="inferred from homology"/>
<dbReference type="GO" id="GO:0140359">
    <property type="term" value="F:ABC-type transporter activity"/>
    <property type="evidence" value="ECO:0007669"/>
    <property type="project" value="InterPro"/>
</dbReference>
<evidence type="ECO:0000256" key="1">
    <source>
        <dbReference type="ARBA" id="ARBA00004141"/>
    </source>
</evidence>
<feature type="transmembrane region" description="Helical" evidence="6">
    <location>
        <begin position="68"/>
        <end position="94"/>
    </location>
</feature>
<dbReference type="InterPro" id="IPR047817">
    <property type="entry name" value="ABC2_TM_bact-type"/>
</dbReference>
<keyword evidence="4 6" id="KW-0472">Membrane</keyword>
<feature type="transmembrane region" description="Helical" evidence="6">
    <location>
        <begin position="25"/>
        <end position="48"/>
    </location>
</feature>
<evidence type="ECO:0000313" key="9">
    <source>
        <dbReference type="Proteomes" id="UP000650628"/>
    </source>
</evidence>
<evidence type="ECO:0000256" key="5">
    <source>
        <dbReference type="ARBA" id="ARBA00023251"/>
    </source>
</evidence>
<evidence type="ECO:0000259" key="7">
    <source>
        <dbReference type="PROSITE" id="PS51012"/>
    </source>
</evidence>
<dbReference type="GO" id="GO:0043190">
    <property type="term" value="C:ATP-binding cassette (ABC) transporter complex"/>
    <property type="evidence" value="ECO:0007669"/>
    <property type="project" value="InterPro"/>
</dbReference>
<protein>
    <recommendedName>
        <fullName evidence="6">Transport permease protein</fullName>
    </recommendedName>
</protein>
<dbReference type="EMBL" id="BOOO01000002">
    <property type="protein sequence ID" value="GII27218.1"/>
    <property type="molecule type" value="Genomic_DNA"/>
</dbReference>
<evidence type="ECO:0000256" key="4">
    <source>
        <dbReference type="ARBA" id="ARBA00023136"/>
    </source>
</evidence>
<keyword evidence="2 6" id="KW-0812">Transmembrane</keyword>
<feature type="transmembrane region" description="Helical" evidence="6">
    <location>
        <begin position="153"/>
        <end position="175"/>
    </location>
</feature>
<dbReference type="InterPro" id="IPR051784">
    <property type="entry name" value="Nod_factor_ABC_transporter"/>
</dbReference>
<feature type="transmembrane region" description="Helical" evidence="6">
    <location>
        <begin position="235"/>
        <end position="257"/>
    </location>
</feature>
<keyword evidence="6" id="KW-0813">Transport</keyword>